<dbReference type="Proteomes" id="UP000679126">
    <property type="component" value="Unassembled WGS sequence"/>
</dbReference>
<dbReference type="RefSeq" id="WP_209147549.1">
    <property type="nucleotide sequence ID" value="NZ_JAGHKP010000003.1"/>
</dbReference>
<name>A0ABS3YIC0_9BACT</name>
<proteinExistence type="predicted"/>
<accession>A0ABS3YIC0</accession>
<dbReference type="EMBL" id="JAGHKP010000003">
    <property type="protein sequence ID" value="MBO9154431.1"/>
    <property type="molecule type" value="Genomic_DNA"/>
</dbReference>
<dbReference type="SUPFAM" id="SSF88723">
    <property type="entry name" value="PIN domain-like"/>
    <property type="match status" value="1"/>
</dbReference>
<feature type="domain" description="DUF4935" evidence="1">
    <location>
        <begin position="3"/>
        <end position="184"/>
    </location>
</feature>
<evidence type="ECO:0000313" key="2">
    <source>
        <dbReference type="EMBL" id="MBO9154431.1"/>
    </source>
</evidence>
<dbReference type="InterPro" id="IPR032557">
    <property type="entry name" value="DUF4935"/>
</dbReference>
<dbReference type="Pfam" id="PF16289">
    <property type="entry name" value="PIN_12"/>
    <property type="match status" value="1"/>
</dbReference>
<dbReference type="InterPro" id="IPR029060">
    <property type="entry name" value="PIN-like_dom_sf"/>
</dbReference>
<evidence type="ECO:0000313" key="3">
    <source>
        <dbReference type="Proteomes" id="UP000679126"/>
    </source>
</evidence>
<gene>
    <name evidence="2" type="ORF">J7I43_19555</name>
</gene>
<protein>
    <submittedName>
        <fullName evidence="2">DUF4935 domain-containing protein</fullName>
    </submittedName>
</protein>
<sequence>MKILIDTNIYLDFYRSNKEGIILLTELIAQDEVIILTDQIIQEFERSREKVIRAVLKSFEQESKLDNFSSSLLNDMDEFKELIEIQKSYKAKRDEVNNLITKILEDPTKDKIAVFFKELVNKSIAKDRILYTDDDIIRNAHTRKLIGNPPTTPDKYSIGDEINWEIILKYLDEDIIIVGRDNTFNDNFSFLKKDFHKRTGRELKGVTEKITDALKSVGIRPTVELEKAEEKLIESIEKSHYSEFWKRTVKDEEGDI</sequence>
<keyword evidence="3" id="KW-1185">Reference proteome</keyword>
<reference evidence="3" key="1">
    <citation type="submission" date="2021-03" db="EMBL/GenBank/DDBJ databases">
        <title>Assistant Professor.</title>
        <authorList>
            <person name="Huq M.A."/>
        </authorList>
    </citation>
    <scope>NUCLEOTIDE SEQUENCE [LARGE SCALE GENOMIC DNA]</scope>
    <source>
        <strain evidence="3">MAH-28</strain>
    </source>
</reference>
<organism evidence="2 3">
    <name type="scientific">Chitinophaga chungangae</name>
    <dbReference type="NCBI Taxonomy" id="2821488"/>
    <lineage>
        <taxon>Bacteria</taxon>
        <taxon>Pseudomonadati</taxon>
        <taxon>Bacteroidota</taxon>
        <taxon>Chitinophagia</taxon>
        <taxon>Chitinophagales</taxon>
        <taxon>Chitinophagaceae</taxon>
        <taxon>Chitinophaga</taxon>
    </lineage>
</organism>
<comment type="caution">
    <text evidence="2">The sequence shown here is derived from an EMBL/GenBank/DDBJ whole genome shotgun (WGS) entry which is preliminary data.</text>
</comment>
<evidence type="ECO:0000259" key="1">
    <source>
        <dbReference type="Pfam" id="PF16289"/>
    </source>
</evidence>